<dbReference type="SUPFAM" id="SSF48452">
    <property type="entry name" value="TPR-like"/>
    <property type="match status" value="1"/>
</dbReference>
<name>A0A1F4UX21_UNCKA</name>
<comment type="caution">
    <text evidence="5">The sequence shown here is derived from an EMBL/GenBank/DDBJ whole genome shotgun (WGS) entry which is preliminary data.</text>
</comment>
<feature type="transmembrane region" description="Helical" evidence="4">
    <location>
        <begin position="187"/>
        <end position="213"/>
    </location>
</feature>
<evidence type="ECO:0000256" key="3">
    <source>
        <dbReference type="PROSITE-ProRule" id="PRU00339"/>
    </source>
</evidence>
<feature type="transmembrane region" description="Helical" evidence="4">
    <location>
        <begin position="265"/>
        <end position="284"/>
    </location>
</feature>
<dbReference type="InterPro" id="IPR052346">
    <property type="entry name" value="O-mannosyl-transferase_TMTC"/>
</dbReference>
<dbReference type="Gene3D" id="1.25.40.10">
    <property type="entry name" value="Tetratricopeptide repeat domain"/>
    <property type="match status" value="1"/>
</dbReference>
<feature type="transmembrane region" description="Helical" evidence="4">
    <location>
        <begin position="396"/>
        <end position="413"/>
    </location>
</feature>
<keyword evidence="4" id="KW-0812">Transmembrane</keyword>
<keyword evidence="4" id="KW-1133">Transmembrane helix</keyword>
<dbReference type="AlphaFoldDB" id="A0A1F4UX21"/>
<feature type="transmembrane region" description="Helical" evidence="4">
    <location>
        <begin position="71"/>
        <end position="91"/>
    </location>
</feature>
<dbReference type="InterPro" id="IPR019734">
    <property type="entry name" value="TPR_rpt"/>
</dbReference>
<dbReference type="Proteomes" id="UP000177371">
    <property type="component" value="Unassembled WGS sequence"/>
</dbReference>
<accession>A0A1F4UX21</accession>
<evidence type="ECO:0000313" key="6">
    <source>
        <dbReference type="Proteomes" id="UP000177371"/>
    </source>
</evidence>
<feature type="transmembrane region" description="Helical" evidence="4">
    <location>
        <begin position="422"/>
        <end position="440"/>
    </location>
</feature>
<feature type="transmembrane region" description="Helical" evidence="4">
    <location>
        <begin position="145"/>
        <end position="166"/>
    </location>
</feature>
<dbReference type="STRING" id="1802610.A2W32_04265"/>
<dbReference type="PANTHER" id="PTHR44227:SF3">
    <property type="entry name" value="PROTEIN O-MANNOSYL-TRANSFERASE TMTC4"/>
    <property type="match status" value="1"/>
</dbReference>
<dbReference type="PROSITE" id="PS50005">
    <property type="entry name" value="TPR"/>
    <property type="match status" value="2"/>
</dbReference>
<keyword evidence="2 3" id="KW-0802">TPR repeat</keyword>
<dbReference type="EMBL" id="MEUT01000051">
    <property type="protein sequence ID" value="OGC49380.1"/>
    <property type="molecule type" value="Genomic_DNA"/>
</dbReference>
<feature type="transmembrane region" description="Helical" evidence="4">
    <location>
        <begin position="369"/>
        <end position="390"/>
    </location>
</feature>
<keyword evidence="4" id="KW-0472">Membrane</keyword>
<evidence type="ECO:0000256" key="1">
    <source>
        <dbReference type="ARBA" id="ARBA00022737"/>
    </source>
</evidence>
<protein>
    <submittedName>
        <fullName evidence="5">Uncharacterized protein</fullName>
    </submittedName>
</protein>
<dbReference type="SMART" id="SM00028">
    <property type="entry name" value="TPR"/>
    <property type="match status" value="3"/>
</dbReference>
<dbReference type="Pfam" id="PF13181">
    <property type="entry name" value="TPR_8"/>
    <property type="match status" value="1"/>
</dbReference>
<gene>
    <name evidence="5" type="ORF">A2W32_04265</name>
</gene>
<dbReference type="PANTHER" id="PTHR44227">
    <property type="match status" value="1"/>
</dbReference>
<evidence type="ECO:0000256" key="2">
    <source>
        <dbReference type="ARBA" id="ARBA00022803"/>
    </source>
</evidence>
<feature type="repeat" description="TPR" evidence="3">
    <location>
        <begin position="463"/>
        <end position="496"/>
    </location>
</feature>
<feature type="repeat" description="TPR" evidence="3">
    <location>
        <begin position="532"/>
        <end position="565"/>
    </location>
</feature>
<reference evidence="5 6" key="1">
    <citation type="journal article" date="2016" name="Nat. Commun.">
        <title>Thousands of microbial genomes shed light on interconnected biogeochemical processes in an aquifer system.</title>
        <authorList>
            <person name="Anantharaman K."/>
            <person name="Brown C.T."/>
            <person name="Hug L.A."/>
            <person name="Sharon I."/>
            <person name="Castelle C.J."/>
            <person name="Probst A.J."/>
            <person name="Thomas B.C."/>
            <person name="Singh A."/>
            <person name="Wilkins M.J."/>
            <person name="Karaoz U."/>
            <person name="Brodie E.L."/>
            <person name="Williams K.H."/>
            <person name="Hubbard S.S."/>
            <person name="Banfield J.F."/>
        </authorList>
    </citation>
    <scope>NUCLEOTIDE SEQUENCE [LARGE SCALE GENOMIC DNA]</scope>
</reference>
<feature type="transmembrane region" description="Helical" evidence="4">
    <location>
        <begin position="225"/>
        <end position="253"/>
    </location>
</feature>
<evidence type="ECO:0000256" key="4">
    <source>
        <dbReference type="SAM" id="Phobius"/>
    </source>
</evidence>
<organism evidence="5 6">
    <name type="scientific">candidate division WWE3 bacterium RBG_16_37_10</name>
    <dbReference type="NCBI Taxonomy" id="1802610"/>
    <lineage>
        <taxon>Bacteria</taxon>
        <taxon>Katanobacteria</taxon>
    </lineage>
</organism>
<dbReference type="Pfam" id="PF13432">
    <property type="entry name" value="TPR_16"/>
    <property type="match status" value="1"/>
</dbReference>
<feature type="transmembrane region" description="Helical" evidence="4">
    <location>
        <begin position="340"/>
        <end position="360"/>
    </location>
</feature>
<sequence>MTKITKNQKKFIKNNYKSVPLTELAAKIGIPEKEIVFYIGKSGRDVNKIIDKEIEDQNRVKFGSVRDIFEFIYSNRIIISILAVLVFTLYFNSLNGEFVADDILAFRDNPEVRDIKASFQSLNIQKIIYSLSFKYFGLNPSPLHFGYVTLHFFIVVLIFIFCSALFNKKTALLASLIFAASPVNTEAVAWISASNYIINTTGFMLLSIAYFLYKNSGKKIYLFSTAFIYFLWAVILINHFSITFLPLLVIIDLTVFEKKITLKTLAGKMPLLVLTLIHFIYVFGQVSTRIGELSVSTEANTKNTMPYLDRVPYTIYSNIKLLLFPKTLSIFHEGDVITDALLIFMWIVLIAFIVLIFYFWKKKRYISGLLLFIPVSLAPTFSPVIVSSYFSERYLYLGNIAFCILLALALLKIEKQADIKRLSLFITIVLISLYSVRVVIRNTEWETPKKLWQATAASVPYSPRAHRVLGDLYLEEEDYTNAAIEFEKAVELRKGDYAGALNNLGLSYLRLGNFDMSEKYLLMNIQQYPYMPQPYLNLSEIEINRGNIPKSRSYLQKVLALEPGNKTALNVLSKIDSGEIK</sequence>
<evidence type="ECO:0000313" key="5">
    <source>
        <dbReference type="EMBL" id="OGC49380.1"/>
    </source>
</evidence>
<keyword evidence="1" id="KW-0677">Repeat</keyword>
<dbReference type="InterPro" id="IPR011990">
    <property type="entry name" value="TPR-like_helical_dom_sf"/>
</dbReference>
<proteinExistence type="predicted"/>